<evidence type="ECO:0000259" key="1">
    <source>
        <dbReference type="Pfam" id="PF13228"/>
    </source>
</evidence>
<dbReference type="EMBL" id="LMWY01000050">
    <property type="protein sequence ID" value="KUN94889.1"/>
    <property type="molecule type" value="Genomic_DNA"/>
</dbReference>
<organism evidence="2 3">
    <name type="scientific">Streptomyces caeruleatus</name>
    <dbReference type="NCBI Taxonomy" id="661399"/>
    <lineage>
        <taxon>Bacteria</taxon>
        <taxon>Bacillati</taxon>
        <taxon>Actinomycetota</taxon>
        <taxon>Actinomycetes</taxon>
        <taxon>Kitasatosporales</taxon>
        <taxon>Streptomycetaceae</taxon>
        <taxon>Streptomyces</taxon>
    </lineage>
</organism>
<dbReference type="AlphaFoldDB" id="A0A117RJX1"/>
<reference evidence="2 3" key="1">
    <citation type="submission" date="2015-10" db="EMBL/GenBank/DDBJ databases">
        <title>Draft genome sequence of Streptomyces caeruleatus NRRL B-24802, type strain for the species Streptomyces caeruleatus.</title>
        <authorList>
            <person name="Ruckert C."/>
            <person name="Winkler A."/>
            <person name="Kalinowski J."/>
            <person name="Kampfer P."/>
            <person name="Glaeser S."/>
        </authorList>
    </citation>
    <scope>NUCLEOTIDE SEQUENCE [LARGE SCALE GENOMIC DNA]</scope>
    <source>
        <strain evidence="2 3">NRRL B-24802</strain>
    </source>
</reference>
<sequence length="369" mass="40978">MSPTGNSVNFIPGLELSRRFYTDAVRPLLEKAAPGVPHSAARIGSGSEVLGYDTPRSADHEWGPRLQVFLHHHDVPRHAARITHMLAEHLPKTFLGHPTNFAPTGESRDIRVMRLTDGPVHHRVEVTGTSTWFTDTLGFDPAQGITPADWLAVPGQLLAEVTAGAVFHDGLHTLTPLRRALRWYPHDVWLYVLACQWQRVAQEEAFVGRAGEVGDELGSAVTAARLARDLMRLCLLMDRRYPPYGKWLGTAFARTAAGPRLTPVLTTALAATDWHTRERHLVHAYEIVAHQHNQLGLTDRVDPATRPYHSRPFQVLRADRFAAALTARITDPALKDLPLVGAVDQFVDSTDVLCRPESARTLSHDVRKP</sequence>
<accession>A0A117RJX1</accession>
<protein>
    <recommendedName>
        <fullName evidence="1">DUF4037 domain-containing protein</fullName>
    </recommendedName>
</protein>
<dbReference type="Proteomes" id="UP000053429">
    <property type="component" value="Unassembled WGS sequence"/>
</dbReference>
<name>A0A117RJX1_9ACTN</name>
<dbReference type="STRING" id="661399.AQJ67_36300"/>
<keyword evidence="3" id="KW-1185">Reference proteome</keyword>
<comment type="caution">
    <text evidence="2">The sequence shown here is derived from an EMBL/GenBank/DDBJ whole genome shotgun (WGS) entry which is preliminary data.</text>
</comment>
<gene>
    <name evidence="2" type="ORF">AQJ67_36300</name>
</gene>
<evidence type="ECO:0000313" key="2">
    <source>
        <dbReference type="EMBL" id="KUN94889.1"/>
    </source>
</evidence>
<feature type="domain" description="DUF4037" evidence="1">
    <location>
        <begin position="150"/>
        <end position="248"/>
    </location>
</feature>
<dbReference type="Pfam" id="PF13228">
    <property type="entry name" value="DUF4037"/>
    <property type="match status" value="1"/>
</dbReference>
<proteinExistence type="predicted"/>
<dbReference type="InterPro" id="IPR025117">
    <property type="entry name" value="DUF4037"/>
</dbReference>
<evidence type="ECO:0000313" key="3">
    <source>
        <dbReference type="Proteomes" id="UP000053429"/>
    </source>
</evidence>